<dbReference type="GeneID" id="103519495"/>
<reference evidence="2" key="1">
    <citation type="submission" date="2025-08" db="UniProtKB">
        <authorList>
            <consortium name="RefSeq"/>
        </authorList>
    </citation>
    <scope>IDENTIFICATION</scope>
</reference>
<sequence>MAQHMGQSMGQHGHSMGQPGPGYYPYEQYHHGYQIPVAGPMGGGGYCEWPNSVVGPAPGPEQYSGASHVVQMGNMLRVVPSEYPQASQPGMPGASVNPAPMKNLVQLGNMIQVIPTAGAPGAIAPSVPPSQALAELQNIPGKKLINLPLPPGSAADVGKEY</sequence>
<dbReference type="Proteomes" id="UP000079169">
    <property type="component" value="Unplaced"/>
</dbReference>
<dbReference type="RefSeq" id="XP_026686776.1">
    <property type="nucleotide sequence ID" value="XM_026830975.1"/>
</dbReference>
<protein>
    <submittedName>
        <fullName evidence="2">Uncharacterized protein LOC103519495</fullName>
    </submittedName>
</protein>
<evidence type="ECO:0000313" key="1">
    <source>
        <dbReference type="Proteomes" id="UP000079169"/>
    </source>
</evidence>
<dbReference type="STRING" id="121845.A0A3Q0JEA0"/>
<evidence type="ECO:0000313" key="2">
    <source>
        <dbReference type="RefSeq" id="XP_026686776.1"/>
    </source>
</evidence>
<keyword evidence="1" id="KW-1185">Reference proteome</keyword>
<proteinExistence type="predicted"/>
<dbReference type="PaxDb" id="121845-A0A3Q0JEA0"/>
<dbReference type="AlphaFoldDB" id="A0A3Q0JEA0"/>
<dbReference type="KEGG" id="dci:103519495"/>
<gene>
    <name evidence="2" type="primary">LOC103519495</name>
</gene>
<accession>A0A3Q0JEA0</accession>
<organism evidence="1 2">
    <name type="scientific">Diaphorina citri</name>
    <name type="common">Asian citrus psyllid</name>
    <dbReference type="NCBI Taxonomy" id="121845"/>
    <lineage>
        <taxon>Eukaryota</taxon>
        <taxon>Metazoa</taxon>
        <taxon>Ecdysozoa</taxon>
        <taxon>Arthropoda</taxon>
        <taxon>Hexapoda</taxon>
        <taxon>Insecta</taxon>
        <taxon>Pterygota</taxon>
        <taxon>Neoptera</taxon>
        <taxon>Paraneoptera</taxon>
        <taxon>Hemiptera</taxon>
        <taxon>Sternorrhyncha</taxon>
        <taxon>Psylloidea</taxon>
        <taxon>Psyllidae</taxon>
        <taxon>Diaphorininae</taxon>
        <taxon>Diaphorina</taxon>
    </lineage>
</organism>
<name>A0A3Q0JEA0_DIACI</name>